<evidence type="ECO:0000256" key="3">
    <source>
        <dbReference type="ARBA" id="ARBA00022679"/>
    </source>
</evidence>
<evidence type="ECO:0000256" key="9">
    <source>
        <dbReference type="SAM" id="Phobius"/>
    </source>
</evidence>
<evidence type="ECO:0000256" key="6">
    <source>
        <dbReference type="ARBA" id="ARBA00022840"/>
    </source>
</evidence>
<feature type="transmembrane region" description="Helical" evidence="9">
    <location>
        <begin position="356"/>
        <end position="377"/>
    </location>
</feature>
<keyword evidence="3" id="KW-0808">Transferase</keyword>
<keyword evidence="6 7" id="KW-0067">ATP-binding</keyword>
<dbReference type="PROSITE" id="PS50011">
    <property type="entry name" value="PROTEIN_KINASE_DOM"/>
    <property type="match status" value="1"/>
</dbReference>
<sequence>MTRPTGSQPTPGDRGWSEFTAYLRGRHGLTDLTEIGHGGMGRVYRAWDDGLDRWVAVKVLRPEATGTGVLPRFRNEARLLGQLHHPAIVGVHFADVSPDGVAYFGMDYVEGRDLGSLLDERRRRGVHYTVAETADLLGSVASALDGIHDLTPQVIHRDIKPANILVPDRPRAWAPAILTDFGISMSTDDTRLTSAGFLIGTDRYMAPEQFRHVTDPDAGLQDAPGASVDLYAFALIAWEMLTLTPLRDRMGRTEWIYARRVPALAPESLAPADRARAAELSAVFARALADDPAHRYPTASGFLDALTGRSRGSQATAPARTRMQPPTPVQAPVSRPAPVRPGAAVQTGAGRKPHRGLLTAVVAVLLVVIVVLAGLVVTDKFRNPAWSGAEATMAKAFPDLLPDRENGTGWRGMTCSGVTPDPGQQARINCSGADLSLVVADFGDSGTRDRFGSGEDLVDLTNGQCSVRTGRVAQSGNGFAYVSLPQDGALDRYSLLLSGDGAQDDVRAMPVC</sequence>
<gene>
    <name evidence="11" type="ORF">DIW82_05670</name>
</gene>
<dbReference type="InterPro" id="IPR000719">
    <property type="entry name" value="Prot_kinase_dom"/>
</dbReference>
<keyword evidence="9" id="KW-1133">Transmembrane helix</keyword>
<dbReference type="RefSeq" id="WP_273051500.1">
    <property type="nucleotide sequence ID" value="NZ_DAITTW010000005.1"/>
</dbReference>
<dbReference type="PROSITE" id="PS00107">
    <property type="entry name" value="PROTEIN_KINASE_ATP"/>
    <property type="match status" value="1"/>
</dbReference>
<dbReference type="EMBL" id="DQID01000154">
    <property type="protein sequence ID" value="HCT14282.1"/>
    <property type="molecule type" value="Genomic_DNA"/>
</dbReference>
<keyword evidence="4 7" id="KW-0547">Nucleotide-binding</keyword>
<evidence type="ECO:0000256" key="7">
    <source>
        <dbReference type="PROSITE-ProRule" id="PRU10141"/>
    </source>
</evidence>
<evidence type="ECO:0000256" key="5">
    <source>
        <dbReference type="ARBA" id="ARBA00022777"/>
    </source>
</evidence>
<dbReference type="GO" id="GO:0005524">
    <property type="term" value="F:ATP binding"/>
    <property type="evidence" value="ECO:0007669"/>
    <property type="project" value="UniProtKB-UniRule"/>
</dbReference>
<keyword evidence="2 11" id="KW-0723">Serine/threonine-protein kinase</keyword>
<keyword evidence="9" id="KW-0812">Transmembrane</keyword>
<proteinExistence type="predicted"/>
<feature type="binding site" evidence="7">
    <location>
        <position position="58"/>
    </location>
    <ligand>
        <name>ATP</name>
        <dbReference type="ChEBI" id="CHEBI:30616"/>
    </ligand>
</feature>
<feature type="domain" description="Protein kinase" evidence="10">
    <location>
        <begin position="29"/>
        <end position="307"/>
    </location>
</feature>
<dbReference type="InterPro" id="IPR008271">
    <property type="entry name" value="Ser/Thr_kinase_AS"/>
</dbReference>
<dbReference type="Gene3D" id="3.30.200.20">
    <property type="entry name" value="Phosphorylase Kinase, domain 1"/>
    <property type="match status" value="1"/>
</dbReference>
<organism evidence="11 12">
    <name type="scientific">Corynebacterium nuruki</name>
    <dbReference type="NCBI Taxonomy" id="1032851"/>
    <lineage>
        <taxon>Bacteria</taxon>
        <taxon>Bacillati</taxon>
        <taxon>Actinomycetota</taxon>
        <taxon>Actinomycetes</taxon>
        <taxon>Mycobacteriales</taxon>
        <taxon>Corynebacteriaceae</taxon>
        <taxon>Corynebacterium</taxon>
    </lineage>
</organism>
<evidence type="ECO:0000256" key="8">
    <source>
        <dbReference type="SAM" id="MobiDB-lite"/>
    </source>
</evidence>
<dbReference type="SMART" id="SM00220">
    <property type="entry name" value="S_TKc"/>
    <property type="match status" value="1"/>
</dbReference>
<dbReference type="Pfam" id="PF00069">
    <property type="entry name" value="Pkinase"/>
    <property type="match status" value="1"/>
</dbReference>
<dbReference type="STRING" id="863239.GCA_000213935_01862"/>
<evidence type="ECO:0000256" key="4">
    <source>
        <dbReference type="ARBA" id="ARBA00022741"/>
    </source>
</evidence>
<evidence type="ECO:0000313" key="11">
    <source>
        <dbReference type="EMBL" id="HCT14282.1"/>
    </source>
</evidence>
<accession>A0A3D4SYE9</accession>
<reference evidence="11 12" key="1">
    <citation type="journal article" date="2018" name="Nat. Biotechnol.">
        <title>A standardized bacterial taxonomy based on genome phylogeny substantially revises the tree of life.</title>
        <authorList>
            <person name="Parks D.H."/>
            <person name="Chuvochina M."/>
            <person name="Waite D.W."/>
            <person name="Rinke C."/>
            <person name="Skarshewski A."/>
            <person name="Chaumeil P.A."/>
            <person name="Hugenholtz P."/>
        </authorList>
    </citation>
    <scope>NUCLEOTIDE SEQUENCE [LARGE SCALE GENOMIC DNA]</scope>
    <source>
        <strain evidence="11">UBA11247</strain>
    </source>
</reference>
<keyword evidence="5 11" id="KW-0418">Kinase</keyword>
<evidence type="ECO:0000256" key="1">
    <source>
        <dbReference type="ARBA" id="ARBA00012513"/>
    </source>
</evidence>
<dbReference type="PANTHER" id="PTHR43289">
    <property type="entry name" value="MITOGEN-ACTIVATED PROTEIN KINASE KINASE KINASE 20-RELATED"/>
    <property type="match status" value="1"/>
</dbReference>
<dbReference type="EC" id="2.7.11.1" evidence="1"/>
<dbReference type="InterPro" id="IPR017441">
    <property type="entry name" value="Protein_kinase_ATP_BS"/>
</dbReference>
<dbReference type="Gene3D" id="1.10.510.10">
    <property type="entry name" value="Transferase(Phosphotransferase) domain 1"/>
    <property type="match status" value="1"/>
</dbReference>
<dbReference type="PANTHER" id="PTHR43289:SF6">
    <property type="entry name" value="SERINE_THREONINE-PROTEIN KINASE NEKL-3"/>
    <property type="match status" value="1"/>
</dbReference>
<dbReference type="AlphaFoldDB" id="A0A3D4SYE9"/>
<name>A0A3D4SYE9_9CORY</name>
<dbReference type="GO" id="GO:0004674">
    <property type="term" value="F:protein serine/threonine kinase activity"/>
    <property type="evidence" value="ECO:0007669"/>
    <property type="project" value="UniProtKB-KW"/>
</dbReference>
<evidence type="ECO:0000256" key="2">
    <source>
        <dbReference type="ARBA" id="ARBA00022527"/>
    </source>
</evidence>
<dbReference type="PROSITE" id="PS00108">
    <property type="entry name" value="PROTEIN_KINASE_ST"/>
    <property type="match status" value="1"/>
</dbReference>
<evidence type="ECO:0000259" key="10">
    <source>
        <dbReference type="PROSITE" id="PS50011"/>
    </source>
</evidence>
<feature type="region of interest" description="Disordered" evidence="8">
    <location>
        <begin position="310"/>
        <end position="351"/>
    </location>
</feature>
<keyword evidence="9" id="KW-0472">Membrane</keyword>
<dbReference type="Proteomes" id="UP000261739">
    <property type="component" value="Unassembled WGS sequence"/>
</dbReference>
<dbReference type="InterPro" id="IPR011009">
    <property type="entry name" value="Kinase-like_dom_sf"/>
</dbReference>
<dbReference type="CDD" id="cd14014">
    <property type="entry name" value="STKc_PknB_like"/>
    <property type="match status" value="1"/>
</dbReference>
<dbReference type="SUPFAM" id="SSF56112">
    <property type="entry name" value="Protein kinase-like (PK-like)"/>
    <property type="match status" value="1"/>
</dbReference>
<comment type="caution">
    <text evidence="11">The sequence shown here is derived from an EMBL/GenBank/DDBJ whole genome shotgun (WGS) entry which is preliminary data.</text>
</comment>
<protein>
    <recommendedName>
        <fullName evidence="1">non-specific serine/threonine protein kinase</fullName>
        <ecNumber evidence="1">2.7.11.1</ecNumber>
    </recommendedName>
</protein>
<evidence type="ECO:0000313" key="12">
    <source>
        <dbReference type="Proteomes" id="UP000261739"/>
    </source>
</evidence>